<dbReference type="EMBL" id="CP036278">
    <property type="protein sequence ID" value="QDU57733.1"/>
    <property type="molecule type" value="Genomic_DNA"/>
</dbReference>
<keyword evidence="3" id="KW-1185">Reference proteome</keyword>
<proteinExistence type="predicted"/>
<dbReference type="SUPFAM" id="SSF55729">
    <property type="entry name" value="Acyl-CoA N-acyltransferases (Nat)"/>
    <property type="match status" value="1"/>
</dbReference>
<sequence length="371" mass="42034">MAEVQEINDLRTLANYRLLWNSLLEETPNASFHHTFEWLENFWRHDGSDKRLRVLIVRVAGQAVGILPLCVIERRHRLGTLDVLTYPLDNWASFYGPIGKNQTATLMAAMRYLASTPRDWDQIDLGWTDVDAVDHGRTRNAMRLAGLAADSQLQDETSVIDLAAFTNGEEYLASLSKKTRHELRRHERRVSEFGEVTFERHRPGPRREGGGDERWDLYDECEQIASTSWQSASTTGNTLSDREYVGFFRDCHAAAARQGMVDMALLRLAGKPVAFWYGYQHQGRLIGMRMGYDPSTPVGGVGNVLLKRLIADSIARGDQHLDMGVGGEQYKLRLRTGSKSIYHITHTPTLAVRPQMVRAARWLKQQIAAVV</sequence>
<evidence type="ECO:0000313" key="3">
    <source>
        <dbReference type="Proteomes" id="UP000315750"/>
    </source>
</evidence>
<evidence type="ECO:0000259" key="1">
    <source>
        <dbReference type="Pfam" id="PF13480"/>
    </source>
</evidence>
<feature type="domain" description="BioF2-like acetyltransferase" evidence="1">
    <location>
        <begin position="177"/>
        <end position="331"/>
    </location>
</feature>
<reference evidence="2 3" key="1">
    <citation type="submission" date="2019-02" db="EMBL/GenBank/DDBJ databases">
        <title>Deep-cultivation of Planctomycetes and their phenomic and genomic characterization uncovers novel biology.</title>
        <authorList>
            <person name="Wiegand S."/>
            <person name="Jogler M."/>
            <person name="Boedeker C."/>
            <person name="Pinto D."/>
            <person name="Vollmers J."/>
            <person name="Rivas-Marin E."/>
            <person name="Kohn T."/>
            <person name="Peeters S.H."/>
            <person name="Heuer A."/>
            <person name="Rast P."/>
            <person name="Oberbeckmann S."/>
            <person name="Bunk B."/>
            <person name="Jeske O."/>
            <person name="Meyerdierks A."/>
            <person name="Storesund J.E."/>
            <person name="Kallscheuer N."/>
            <person name="Luecker S."/>
            <person name="Lage O.M."/>
            <person name="Pohl T."/>
            <person name="Merkel B.J."/>
            <person name="Hornburger P."/>
            <person name="Mueller R.-W."/>
            <person name="Bruemmer F."/>
            <person name="Labrenz M."/>
            <person name="Spormann A.M."/>
            <person name="Op den Camp H."/>
            <person name="Overmann J."/>
            <person name="Amann R."/>
            <person name="Jetten M.S.M."/>
            <person name="Mascher T."/>
            <person name="Medema M.H."/>
            <person name="Devos D.P."/>
            <person name="Kaster A.-K."/>
            <person name="Ovreas L."/>
            <person name="Rohde M."/>
            <person name="Galperin M.Y."/>
            <person name="Jogler C."/>
        </authorList>
    </citation>
    <scope>NUCLEOTIDE SEQUENCE [LARGE SCALE GENOMIC DNA]</scope>
    <source>
        <strain evidence="2 3">Pan181</strain>
    </source>
</reference>
<gene>
    <name evidence="2" type="ORF">Pan181_39550</name>
</gene>
<dbReference type="KEGG" id="amuc:Pan181_39550"/>
<dbReference type="Pfam" id="PF13480">
    <property type="entry name" value="Acetyltransf_6"/>
    <property type="match status" value="1"/>
</dbReference>
<dbReference type="Gene3D" id="3.40.630.30">
    <property type="match status" value="1"/>
</dbReference>
<protein>
    <recommendedName>
        <fullName evidence="1">BioF2-like acetyltransferase domain-containing protein</fullName>
    </recommendedName>
</protein>
<dbReference type="RefSeq" id="WP_145249061.1">
    <property type="nucleotide sequence ID" value="NZ_CP036278.1"/>
</dbReference>
<accession>A0A518ASL4</accession>
<dbReference type="InterPro" id="IPR016181">
    <property type="entry name" value="Acyl_CoA_acyltransferase"/>
</dbReference>
<dbReference type="AlphaFoldDB" id="A0A518ASL4"/>
<dbReference type="Proteomes" id="UP000315750">
    <property type="component" value="Chromosome"/>
</dbReference>
<organism evidence="2 3">
    <name type="scientific">Aeoliella mucimassa</name>
    <dbReference type="NCBI Taxonomy" id="2527972"/>
    <lineage>
        <taxon>Bacteria</taxon>
        <taxon>Pseudomonadati</taxon>
        <taxon>Planctomycetota</taxon>
        <taxon>Planctomycetia</taxon>
        <taxon>Pirellulales</taxon>
        <taxon>Lacipirellulaceae</taxon>
        <taxon>Aeoliella</taxon>
    </lineage>
</organism>
<dbReference type="OrthoDB" id="286168at2"/>
<dbReference type="InterPro" id="IPR038740">
    <property type="entry name" value="BioF2-like_GNAT_dom"/>
</dbReference>
<evidence type="ECO:0000313" key="2">
    <source>
        <dbReference type="EMBL" id="QDU57733.1"/>
    </source>
</evidence>
<name>A0A518ASL4_9BACT</name>